<name>A0A381U8T2_9ZZZZ</name>
<dbReference type="InterPro" id="IPR050638">
    <property type="entry name" value="AA-Vitamin_Transporters"/>
</dbReference>
<feature type="transmembrane region" description="Helical" evidence="5">
    <location>
        <begin position="92"/>
        <end position="118"/>
    </location>
</feature>
<evidence type="ECO:0000256" key="3">
    <source>
        <dbReference type="ARBA" id="ARBA00022989"/>
    </source>
</evidence>
<proteinExistence type="predicted"/>
<dbReference type="InterPro" id="IPR000620">
    <property type="entry name" value="EamA_dom"/>
</dbReference>
<evidence type="ECO:0000313" key="7">
    <source>
        <dbReference type="EMBL" id="SVA22993.1"/>
    </source>
</evidence>
<dbReference type="EMBL" id="UINC01005699">
    <property type="protein sequence ID" value="SVA22993.1"/>
    <property type="molecule type" value="Genomic_DNA"/>
</dbReference>
<dbReference type="PANTHER" id="PTHR32322">
    <property type="entry name" value="INNER MEMBRANE TRANSPORTER"/>
    <property type="match status" value="1"/>
</dbReference>
<evidence type="ECO:0000256" key="5">
    <source>
        <dbReference type="SAM" id="Phobius"/>
    </source>
</evidence>
<evidence type="ECO:0000256" key="1">
    <source>
        <dbReference type="ARBA" id="ARBA00004141"/>
    </source>
</evidence>
<evidence type="ECO:0000256" key="4">
    <source>
        <dbReference type="ARBA" id="ARBA00023136"/>
    </source>
</evidence>
<dbReference type="SUPFAM" id="SSF103481">
    <property type="entry name" value="Multidrug resistance efflux transporter EmrE"/>
    <property type="match status" value="1"/>
</dbReference>
<dbReference type="PANTHER" id="PTHR32322:SF2">
    <property type="entry name" value="EAMA DOMAIN-CONTAINING PROTEIN"/>
    <property type="match status" value="1"/>
</dbReference>
<feature type="transmembrane region" description="Helical" evidence="5">
    <location>
        <begin position="127"/>
        <end position="144"/>
    </location>
</feature>
<evidence type="ECO:0000259" key="6">
    <source>
        <dbReference type="Pfam" id="PF00892"/>
    </source>
</evidence>
<feature type="transmembrane region" description="Helical" evidence="5">
    <location>
        <begin position="179"/>
        <end position="200"/>
    </location>
</feature>
<feature type="non-terminal residue" evidence="7">
    <location>
        <position position="1"/>
    </location>
</feature>
<keyword evidence="2 5" id="KW-0812">Transmembrane</keyword>
<feature type="transmembrane region" description="Helical" evidence="5">
    <location>
        <begin position="39"/>
        <end position="57"/>
    </location>
</feature>
<gene>
    <name evidence="7" type="ORF">METZ01_LOCUS75847</name>
</gene>
<dbReference type="AlphaFoldDB" id="A0A381U8T2"/>
<accession>A0A381U8T2</accession>
<organism evidence="7">
    <name type="scientific">marine metagenome</name>
    <dbReference type="NCBI Taxonomy" id="408172"/>
    <lineage>
        <taxon>unclassified sequences</taxon>
        <taxon>metagenomes</taxon>
        <taxon>ecological metagenomes</taxon>
    </lineage>
</organism>
<dbReference type="Pfam" id="PF00892">
    <property type="entry name" value="EamA"/>
    <property type="match status" value="1"/>
</dbReference>
<keyword evidence="3 5" id="KW-1133">Transmembrane helix</keyword>
<dbReference type="InterPro" id="IPR037185">
    <property type="entry name" value="EmrE-like"/>
</dbReference>
<reference evidence="7" key="1">
    <citation type="submission" date="2018-05" db="EMBL/GenBank/DDBJ databases">
        <authorList>
            <person name="Lanie J.A."/>
            <person name="Ng W.-L."/>
            <person name="Kazmierczak K.M."/>
            <person name="Andrzejewski T.M."/>
            <person name="Davidsen T.M."/>
            <person name="Wayne K.J."/>
            <person name="Tettelin H."/>
            <person name="Glass J.I."/>
            <person name="Rusch D."/>
            <person name="Podicherti R."/>
            <person name="Tsui H.-C.T."/>
            <person name="Winkler M.E."/>
        </authorList>
    </citation>
    <scope>NUCLEOTIDE SEQUENCE</scope>
</reference>
<feature type="non-terminal residue" evidence="7">
    <location>
        <position position="225"/>
    </location>
</feature>
<keyword evidence="4 5" id="KW-0472">Membrane</keyword>
<sequence>MPQGKELRLTILMVLAMVTWGLSWTNAKILGEYGNAQLIMVWRFFFATLSFAPIVWWSGNSYKISRGSIRFIAANALCMVSYNYFYFRGTQIGFAGAGGVLVTTLNPILTALFSGLLFGGVLFKKDWLGLVLGLAGGGCIIRIWELDLDLLLQSGNLYFLMASLSWVSVTIITSKSKNLVPFITYSFWSFTLAFVFSLPLAINEPLLELITFGWIFWLNLILLAV</sequence>
<comment type="subcellular location">
    <subcellularLocation>
        <location evidence="1">Membrane</location>
        <topology evidence="1">Multi-pass membrane protein</topology>
    </subcellularLocation>
</comment>
<feature type="transmembrane region" description="Helical" evidence="5">
    <location>
        <begin position="7"/>
        <end position="27"/>
    </location>
</feature>
<feature type="transmembrane region" description="Helical" evidence="5">
    <location>
        <begin position="206"/>
        <end position="224"/>
    </location>
</feature>
<feature type="transmembrane region" description="Helical" evidence="5">
    <location>
        <begin position="69"/>
        <end position="86"/>
    </location>
</feature>
<feature type="domain" description="EamA" evidence="6">
    <location>
        <begin position="11"/>
        <end position="136"/>
    </location>
</feature>
<evidence type="ECO:0000256" key="2">
    <source>
        <dbReference type="ARBA" id="ARBA00022692"/>
    </source>
</evidence>
<protein>
    <recommendedName>
        <fullName evidence="6">EamA domain-containing protein</fullName>
    </recommendedName>
</protein>
<feature type="transmembrane region" description="Helical" evidence="5">
    <location>
        <begin position="150"/>
        <end position="172"/>
    </location>
</feature>
<dbReference type="GO" id="GO:0016020">
    <property type="term" value="C:membrane"/>
    <property type="evidence" value="ECO:0007669"/>
    <property type="project" value="UniProtKB-SubCell"/>
</dbReference>